<sequence>MDNSKENMNKKNAKMSPLAKDTPKQQEDAASTVSEGIQSILQHITTIETEVQELKHKLRCLSELEGTPSPSKKTRRAATSKANSKRDNEDEENKGNGGDEEEEEEGGEDEDGVAKRSGLRKKARADKAGEEVKKPKQEWCNTCGGKMEADARPSYVNCKECRAPETARYNARILEKKKKDKKKAKAKAKDKEEEEPKKAQKNTAADI</sequence>
<feature type="compositionally biased region" description="Basic and acidic residues" evidence="1">
    <location>
        <begin position="187"/>
        <end position="198"/>
    </location>
</feature>
<organism evidence="2 3">
    <name type="scientific">Alternaria panax</name>
    <dbReference type="NCBI Taxonomy" id="48097"/>
    <lineage>
        <taxon>Eukaryota</taxon>
        <taxon>Fungi</taxon>
        <taxon>Dikarya</taxon>
        <taxon>Ascomycota</taxon>
        <taxon>Pezizomycotina</taxon>
        <taxon>Dothideomycetes</taxon>
        <taxon>Pleosporomycetidae</taxon>
        <taxon>Pleosporales</taxon>
        <taxon>Pleosporineae</taxon>
        <taxon>Pleosporaceae</taxon>
        <taxon>Alternaria</taxon>
        <taxon>Alternaria sect. Panax</taxon>
    </lineage>
</organism>
<feature type="compositionally biased region" description="Basic and acidic residues" evidence="1">
    <location>
        <begin position="125"/>
        <end position="137"/>
    </location>
</feature>
<evidence type="ECO:0000313" key="2">
    <source>
        <dbReference type="EMBL" id="KAG9196568.1"/>
    </source>
</evidence>
<comment type="caution">
    <text evidence="2">The sequence shown here is derived from an EMBL/GenBank/DDBJ whole genome shotgun (WGS) entry which is preliminary data.</text>
</comment>
<dbReference type="EMBL" id="JAANER010000001">
    <property type="protein sequence ID" value="KAG9196568.1"/>
    <property type="molecule type" value="Genomic_DNA"/>
</dbReference>
<evidence type="ECO:0000256" key="1">
    <source>
        <dbReference type="SAM" id="MobiDB-lite"/>
    </source>
</evidence>
<keyword evidence="3" id="KW-1185">Reference proteome</keyword>
<proteinExistence type="predicted"/>
<feature type="compositionally biased region" description="Acidic residues" evidence="1">
    <location>
        <begin position="98"/>
        <end position="111"/>
    </location>
</feature>
<feature type="compositionally biased region" description="Basic residues" evidence="1">
    <location>
        <begin position="175"/>
        <end position="186"/>
    </location>
</feature>
<evidence type="ECO:0000313" key="3">
    <source>
        <dbReference type="Proteomes" id="UP001199106"/>
    </source>
</evidence>
<feature type="region of interest" description="Disordered" evidence="1">
    <location>
        <begin position="1"/>
        <end position="33"/>
    </location>
</feature>
<dbReference type="Proteomes" id="UP001199106">
    <property type="component" value="Unassembled WGS sequence"/>
</dbReference>
<gene>
    <name evidence="2" type="ORF">G6011_01689</name>
</gene>
<feature type="region of interest" description="Disordered" evidence="1">
    <location>
        <begin position="62"/>
        <end position="140"/>
    </location>
</feature>
<name>A0AAD4NW15_9PLEO</name>
<reference evidence="2" key="1">
    <citation type="submission" date="2021-07" db="EMBL/GenBank/DDBJ databases">
        <title>Genome Resource of American Ginseng Black Spot Pathogen Alternaria panax.</title>
        <authorList>
            <person name="Qiu C."/>
            <person name="Wang W."/>
            <person name="Liu Z."/>
        </authorList>
    </citation>
    <scope>NUCLEOTIDE SEQUENCE</scope>
    <source>
        <strain evidence="2">BNCC115425</strain>
    </source>
</reference>
<accession>A0AAD4NW15</accession>
<dbReference type="AlphaFoldDB" id="A0AAD4NW15"/>
<protein>
    <submittedName>
        <fullName evidence="2">Uncharacterized protein</fullName>
    </submittedName>
</protein>
<feature type="region of interest" description="Disordered" evidence="1">
    <location>
        <begin position="172"/>
        <end position="207"/>
    </location>
</feature>